<organism evidence="1 2">
    <name type="scientific">Favolaschia claudopus</name>
    <dbReference type="NCBI Taxonomy" id="2862362"/>
    <lineage>
        <taxon>Eukaryota</taxon>
        <taxon>Fungi</taxon>
        <taxon>Dikarya</taxon>
        <taxon>Basidiomycota</taxon>
        <taxon>Agaricomycotina</taxon>
        <taxon>Agaricomycetes</taxon>
        <taxon>Agaricomycetidae</taxon>
        <taxon>Agaricales</taxon>
        <taxon>Marasmiineae</taxon>
        <taxon>Mycenaceae</taxon>
        <taxon>Favolaschia</taxon>
    </lineage>
</organism>
<keyword evidence="2" id="KW-1185">Reference proteome</keyword>
<evidence type="ECO:0000313" key="1">
    <source>
        <dbReference type="EMBL" id="KAK7014345.1"/>
    </source>
</evidence>
<evidence type="ECO:0000313" key="2">
    <source>
        <dbReference type="Proteomes" id="UP001362999"/>
    </source>
</evidence>
<reference evidence="1 2" key="1">
    <citation type="journal article" date="2024" name="J Genomics">
        <title>Draft genome sequencing and assembly of Favolaschia claudopus CIRM-BRFM 2984 isolated from oak limbs.</title>
        <authorList>
            <person name="Navarro D."/>
            <person name="Drula E."/>
            <person name="Chaduli D."/>
            <person name="Cazenave R."/>
            <person name="Ahrendt S."/>
            <person name="Wang J."/>
            <person name="Lipzen A."/>
            <person name="Daum C."/>
            <person name="Barry K."/>
            <person name="Grigoriev I.V."/>
            <person name="Favel A."/>
            <person name="Rosso M.N."/>
            <person name="Martin F."/>
        </authorList>
    </citation>
    <scope>NUCLEOTIDE SEQUENCE [LARGE SCALE GENOMIC DNA]</scope>
    <source>
        <strain evidence="1 2">CIRM-BRFM 2984</strain>
    </source>
</reference>
<protein>
    <recommendedName>
        <fullName evidence="3">Secreted protein</fullName>
    </recommendedName>
</protein>
<accession>A0AAW0AN26</accession>
<comment type="caution">
    <text evidence="1">The sequence shown here is derived from an EMBL/GenBank/DDBJ whole genome shotgun (WGS) entry which is preliminary data.</text>
</comment>
<gene>
    <name evidence="1" type="ORF">R3P38DRAFT_1449623</name>
</gene>
<evidence type="ECO:0008006" key="3">
    <source>
        <dbReference type="Google" id="ProtNLM"/>
    </source>
</evidence>
<dbReference type="AlphaFoldDB" id="A0AAW0AN26"/>
<sequence length="108" mass="12355">MRALRRCTVWTLCLVNRGGGMICQSRTYARRLVNSLHSIYAYLGRRERGKTPPLLPTADVPYIQPLARRSVLLPLPSINECLFHLWSVSPLVDTHSPRLLTWHPVLPL</sequence>
<name>A0AAW0AN26_9AGAR</name>
<dbReference type="Proteomes" id="UP001362999">
    <property type="component" value="Unassembled WGS sequence"/>
</dbReference>
<dbReference type="EMBL" id="JAWWNJ010000057">
    <property type="protein sequence ID" value="KAK7014345.1"/>
    <property type="molecule type" value="Genomic_DNA"/>
</dbReference>
<proteinExistence type="predicted"/>